<dbReference type="Proteomes" id="UP001221898">
    <property type="component" value="Unassembled WGS sequence"/>
</dbReference>
<name>A0AAD7REU3_9TELE</name>
<dbReference type="EMBL" id="JAINUG010000317">
    <property type="protein sequence ID" value="KAJ8378570.1"/>
    <property type="molecule type" value="Genomic_DNA"/>
</dbReference>
<evidence type="ECO:0000256" key="1">
    <source>
        <dbReference type="ARBA" id="ARBA00004370"/>
    </source>
</evidence>
<dbReference type="InterPro" id="IPR016201">
    <property type="entry name" value="PSI"/>
</dbReference>
<dbReference type="PANTHER" id="PTHR11036:SF135">
    <property type="entry name" value="SEMAPHORIN 4D ISOFORM X1-RELATED"/>
    <property type="match status" value="1"/>
</dbReference>
<dbReference type="GO" id="GO:0043931">
    <property type="term" value="P:ossification involved in bone maturation"/>
    <property type="evidence" value="ECO:0007669"/>
    <property type="project" value="TreeGrafter"/>
</dbReference>
<protein>
    <submittedName>
        <fullName evidence="13">Uncharacterized protein</fullName>
    </submittedName>
</protein>
<evidence type="ECO:0000256" key="9">
    <source>
        <dbReference type="SAM" id="Phobius"/>
    </source>
</evidence>
<dbReference type="SUPFAM" id="SSF103575">
    <property type="entry name" value="Plexin repeat"/>
    <property type="match status" value="1"/>
</dbReference>
<dbReference type="GO" id="GO:0030215">
    <property type="term" value="F:semaphorin receptor binding"/>
    <property type="evidence" value="ECO:0007669"/>
    <property type="project" value="InterPro"/>
</dbReference>
<dbReference type="InterPro" id="IPR003599">
    <property type="entry name" value="Ig_sub"/>
</dbReference>
<organism evidence="13 14">
    <name type="scientific">Aldrovandia affinis</name>
    <dbReference type="NCBI Taxonomy" id="143900"/>
    <lineage>
        <taxon>Eukaryota</taxon>
        <taxon>Metazoa</taxon>
        <taxon>Chordata</taxon>
        <taxon>Craniata</taxon>
        <taxon>Vertebrata</taxon>
        <taxon>Euteleostomi</taxon>
        <taxon>Actinopterygii</taxon>
        <taxon>Neopterygii</taxon>
        <taxon>Teleostei</taxon>
        <taxon>Notacanthiformes</taxon>
        <taxon>Halosauridae</taxon>
        <taxon>Aldrovandia</taxon>
    </lineage>
</organism>
<keyword evidence="9" id="KW-0812">Transmembrane</keyword>
<evidence type="ECO:0000256" key="3">
    <source>
        <dbReference type="ARBA" id="ARBA00023136"/>
    </source>
</evidence>
<feature type="signal peptide" evidence="10">
    <location>
        <begin position="1"/>
        <end position="24"/>
    </location>
</feature>
<evidence type="ECO:0000256" key="4">
    <source>
        <dbReference type="ARBA" id="ARBA00023157"/>
    </source>
</evidence>
<comment type="similarity">
    <text evidence="2">Belongs to the semaphorin family.</text>
</comment>
<dbReference type="SUPFAM" id="SSF48726">
    <property type="entry name" value="Immunoglobulin"/>
    <property type="match status" value="1"/>
</dbReference>
<dbReference type="Pfam" id="PF01403">
    <property type="entry name" value="Sema"/>
    <property type="match status" value="1"/>
</dbReference>
<comment type="subcellular location">
    <subcellularLocation>
        <location evidence="1">Membrane</location>
    </subcellularLocation>
</comment>
<evidence type="ECO:0000259" key="12">
    <source>
        <dbReference type="PROSITE" id="PS51004"/>
    </source>
</evidence>
<keyword evidence="3 9" id="KW-0472">Membrane</keyword>
<dbReference type="PROSITE" id="PS51004">
    <property type="entry name" value="SEMA"/>
    <property type="match status" value="1"/>
</dbReference>
<dbReference type="Pfam" id="PF01437">
    <property type="entry name" value="PSI"/>
    <property type="match status" value="1"/>
</dbReference>
<dbReference type="SMART" id="SM00408">
    <property type="entry name" value="IGc2"/>
    <property type="match status" value="1"/>
</dbReference>
<dbReference type="InterPro" id="IPR007110">
    <property type="entry name" value="Ig-like_dom"/>
</dbReference>
<evidence type="ECO:0000256" key="8">
    <source>
        <dbReference type="SAM" id="MobiDB-lite"/>
    </source>
</evidence>
<feature type="chain" id="PRO_5041909654" evidence="10">
    <location>
        <begin position="25"/>
        <end position="761"/>
    </location>
</feature>
<dbReference type="Gene3D" id="2.130.10.10">
    <property type="entry name" value="YVTN repeat-like/Quinoprotein amine dehydrogenase"/>
    <property type="match status" value="1"/>
</dbReference>
<accession>A0AAD7REU3</accession>
<dbReference type="GO" id="GO:0000122">
    <property type="term" value="P:negative regulation of transcription by RNA polymerase II"/>
    <property type="evidence" value="ECO:0007669"/>
    <property type="project" value="TreeGrafter"/>
</dbReference>
<evidence type="ECO:0000256" key="6">
    <source>
        <dbReference type="ARBA" id="ARBA00023319"/>
    </source>
</evidence>
<dbReference type="GO" id="GO:0005615">
    <property type="term" value="C:extracellular space"/>
    <property type="evidence" value="ECO:0007669"/>
    <property type="project" value="TreeGrafter"/>
</dbReference>
<dbReference type="InterPro" id="IPR002165">
    <property type="entry name" value="Plexin_repeat"/>
</dbReference>
<evidence type="ECO:0000256" key="7">
    <source>
        <dbReference type="PROSITE-ProRule" id="PRU00352"/>
    </source>
</evidence>
<feature type="transmembrane region" description="Helical" evidence="9">
    <location>
        <begin position="649"/>
        <end position="669"/>
    </location>
</feature>
<dbReference type="InterPro" id="IPR015943">
    <property type="entry name" value="WD40/YVTN_repeat-like_dom_sf"/>
</dbReference>
<evidence type="ECO:0000256" key="10">
    <source>
        <dbReference type="SAM" id="SignalP"/>
    </source>
</evidence>
<feature type="compositionally biased region" description="Low complexity" evidence="8">
    <location>
        <begin position="723"/>
        <end position="738"/>
    </location>
</feature>
<feature type="domain" description="Ig-like" evidence="11">
    <location>
        <begin position="531"/>
        <end position="626"/>
    </location>
</feature>
<feature type="domain" description="Sema" evidence="12">
    <location>
        <begin position="30"/>
        <end position="498"/>
    </location>
</feature>
<dbReference type="InterPro" id="IPR001627">
    <property type="entry name" value="Semap_dom"/>
</dbReference>
<sequence length="761" mass="83481">MFPSSALRFLWGLLLLLTLSRDGALRISPRKTVPYQEDHVRRFRVEGVGNYSIMLLQEDQGLLLVGAREAIYALDINDISRKKASANWEVTKADKEECTNKGKQADTDCQNYIRILHESSEGRVYVCGTNAFSPECRYMKYTEGQLTMEDKRSDGKGKCPFDPFQRYSSTMVDGDLYSATSNNFLGSEPVVMRSSPNPVRTEFKISWLNEPSFISMDTVPESLGSFDGDDDKVYLFFSETAVEYDSYNKLTVSRVARVCKGDLGGQRTLQKKWTSFLKARLDCPVPDSRLPPVVQDVFLLRHSDWRKSTFYAVFTPQQGSVDQSAVCAYSVSDIGEVFSQGKFKTPVTVATSHVWVMYSEDLPEPRPGACINNASRALGVKQSLDLPDKTLRFIKDRPLMDQAVRPVGGGPQLVEKGATFTRIVVDYVQALDGQTHHVMFIGTEDGFVQKAVNYDGDMVVIEEVQLFQAQEPIRILRLSSALGLLYAGSDSGVVQMTLSACERHTSCLDCVLSRDPHCAWDPPASRCTTLPSPPEAPDPGSARPKPENVTLIPGSTVNLPCRPASNLAQVRWTLAGRPLPPSPRYYTYREGLMLLNASAADAGAYACLSEEHVKGRLYRRTEAEYQLAPGGSGGLTTPRLEAQRTGPSLAALQASVALLTLLLVALLAWNLYRGHLPLPCGGGPTEAPGPKQAPPGGPRDPGSSILVPEGDPPESKPLMTPVNYSANNNLADANASSNGERSLAPRVTMDTLQFIDDESEI</sequence>
<keyword evidence="5" id="KW-0325">Glycoprotein</keyword>
<dbReference type="FunFam" id="2.130.10.10:FF:001703">
    <property type="entry name" value="Semaphorin 4e"/>
    <property type="match status" value="1"/>
</dbReference>
<feature type="region of interest" description="Disordered" evidence="8">
    <location>
        <begin position="683"/>
        <end position="748"/>
    </location>
</feature>
<dbReference type="GO" id="GO:0045499">
    <property type="term" value="F:chemorepellent activity"/>
    <property type="evidence" value="ECO:0007669"/>
    <property type="project" value="TreeGrafter"/>
</dbReference>
<dbReference type="GO" id="GO:0007411">
    <property type="term" value="P:axon guidance"/>
    <property type="evidence" value="ECO:0007669"/>
    <property type="project" value="UniProtKB-ARBA"/>
</dbReference>
<dbReference type="SMART" id="SM00409">
    <property type="entry name" value="IG"/>
    <property type="match status" value="1"/>
</dbReference>
<dbReference type="PROSITE" id="PS50835">
    <property type="entry name" value="IG_LIKE"/>
    <property type="match status" value="1"/>
</dbReference>
<dbReference type="GO" id="GO:0005886">
    <property type="term" value="C:plasma membrane"/>
    <property type="evidence" value="ECO:0007669"/>
    <property type="project" value="TreeGrafter"/>
</dbReference>
<dbReference type="GO" id="GO:0071526">
    <property type="term" value="P:semaphorin-plexin signaling pathway"/>
    <property type="evidence" value="ECO:0007669"/>
    <property type="project" value="TreeGrafter"/>
</dbReference>
<dbReference type="GO" id="GO:0001755">
    <property type="term" value="P:neural crest cell migration"/>
    <property type="evidence" value="ECO:0007669"/>
    <property type="project" value="TreeGrafter"/>
</dbReference>
<evidence type="ECO:0000256" key="2">
    <source>
        <dbReference type="ARBA" id="ARBA00009492"/>
    </source>
</evidence>
<dbReference type="SMART" id="SM00423">
    <property type="entry name" value="PSI"/>
    <property type="match status" value="1"/>
</dbReference>
<comment type="caution">
    <text evidence="13">The sequence shown here is derived from an EMBL/GenBank/DDBJ whole genome shotgun (WGS) entry which is preliminary data.</text>
</comment>
<gene>
    <name evidence="13" type="ORF">AAFF_G00238750</name>
</gene>
<evidence type="ECO:0000313" key="13">
    <source>
        <dbReference type="EMBL" id="KAJ8378570.1"/>
    </source>
</evidence>
<dbReference type="SUPFAM" id="SSF101912">
    <property type="entry name" value="Sema domain"/>
    <property type="match status" value="1"/>
</dbReference>
<dbReference type="Pfam" id="PF00047">
    <property type="entry name" value="ig"/>
    <property type="match status" value="1"/>
</dbReference>
<dbReference type="SMART" id="SM00630">
    <property type="entry name" value="Sema"/>
    <property type="match status" value="1"/>
</dbReference>
<evidence type="ECO:0000259" key="11">
    <source>
        <dbReference type="PROSITE" id="PS50835"/>
    </source>
</evidence>
<feature type="region of interest" description="Disordered" evidence="8">
    <location>
        <begin position="526"/>
        <end position="555"/>
    </location>
</feature>
<dbReference type="InterPro" id="IPR036179">
    <property type="entry name" value="Ig-like_dom_sf"/>
</dbReference>
<dbReference type="Gene3D" id="3.30.1680.10">
    <property type="entry name" value="ligand-binding face of the semaphorins, domain 2"/>
    <property type="match status" value="1"/>
</dbReference>
<reference evidence="13" key="1">
    <citation type="journal article" date="2023" name="Science">
        <title>Genome structures resolve the early diversification of teleost fishes.</title>
        <authorList>
            <person name="Parey E."/>
            <person name="Louis A."/>
            <person name="Montfort J."/>
            <person name="Bouchez O."/>
            <person name="Roques C."/>
            <person name="Iampietro C."/>
            <person name="Lluch J."/>
            <person name="Castinel A."/>
            <person name="Donnadieu C."/>
            <person name="Desvignes T."/>
            <person name="Floi Bucao C."/>
            <person name="Jouanno E."/>
            <person name="Wen M."/>
            <person name="Mejri S."/>
            <person name="Dirks R."/>
            <person name="Jansen H."/>
            <person name="Henkel C."/>
            <person name="Chen W.J."/>
            <person name="Zahm M."/>
            <person name="Cabau C."/>
            <person name="Klopp C."/>
            <person name="Thompson A.W."/>
            <person name="Robinson-Rechavi M."/>
            <person name="Braasch I."/>
            <person name="Lecointre G."/>
            <person name="Bobe J."/>
            <person name="Postlethwait J.H."/>
            <person name="Berthelot C."/>
            <person name="Roest Crollius H."/>
            <person name="Guiguen Y."/>
        </authorList>
    </citation>
    <scope>NUCLEOTIDE SEQUENCE</scope>
    <source>
        <strain evidence="13">NC1722</strain>
    </source>
</reference>
<keyword evidence="9" id="KW-1133">Transmembrane helix</keyword>
<comment type="caution">
    <text evidence="7">Lacks conserved residue(s) required for the propagation of feature annotation.</text>
</comment>
<proteinExistence type="inferred from homology"/>
<dbReference type="InterPro" id="IPR013151">
    <property type="entry name" value="Immunoglobulin_dom"/>
</dbReference>
<dbReference type="PANTHER" id="PTHR11036">
    <property type="entry name" value="SEMAPHORIN"/>
    <property type="match status" value="1"/>
</dbReference>
<keyword evidence="10" id="KW-0732">Signal</keyword>
<dbReference type="InterPro" id="IPR036352">
    <property type="entry name" value="Semap_dom_sf"/>
</dbReference>
<dbReference type="GO" id="GO:0030335">
    <property type="term" value="P:positive regulation of cell migration"/>
    <property type="evidence" value="ECO:0007669"/>
    <property type="project" value="TreeGrafter"/>
</dbReference>
<dbReference type="InterPro" id="IPR013783">
    <property type="entry name" value="Ig-like_fold"/>
</dbReference>
<keyword evidence="6" id="KW-0393">Immunoglobulin domain</keyword>
<keyword evidence="4" id="KW-1015">Disulfide bond</keyword>
<dbReference type="AlphaFoldDB" id="A0AAD7REU3"/>
<dbReference type="InterPro" id="IPR027231">
    <property type="entry name" value="Semaphorin"/>
</dbReference>
<keyword evidence="14" id="KW-1185">Reference proteome</keyword>
<dbReference type="Gene3D" id="2.60.40.10">
    <property type="entry name" value="Immunoglobulins"/>
    <property type="match status" value="1"/>
</dbReference>
<dbReference type="InterPro" id="IPR003598">
    <property type="entry name" value="Ig_sub2"/>
</dbReference>
<evidence type="ECO:0000313" key="14">
    <source>
        <dbReference type="Proteomes" id="UP001221898"/>
    </source>
</evidence>
<evidence type="ECO:0000256" key="5">
    <source>
        <dbReference type="ARBA" id="ARBA00023180"/>
    </source>
</evidence>